<name>A0AAE5GPJ9_9VIBR</name>
<comment type="similarity">
    <text evidence="2">Belongs to the cytochrome ubiquinol oxidase subunit 2 family.</text>
</comment>
<gene>
    <name evidence="8" type="primary">cydB</name>
    <name evidence="8" type="ORF">F0237_05880</name>
</gene>
<dbReference type="GO" id="GO:0005886">
    <property type="term" value="C:plasma membrane"/>
    <property type="evidence" value="ECO:0007669"/>
    <property type="project" value="UniProtKB-SubCell"/>
</dbReference>
<evidence type="ECO:0000256" key="4">
    <source>
        <dbReference type="ARBA" id="ARBA00022692"/>
    </source>
</evidence>
<feature type="transmembrane region" description="Helical" evidence="7">
    <location>
        <begin position="110"/>
        <end position="135"/>
    </location>
</feature>
<protein>
    <submittedName>
        <fullName evidence="8">Cytochrome d ubiquinol oxidase subunit II</fullName>
    </submittedName>
</protein>
<dbReference type="RefSeq" id="WP_171320823.1">
    <property type="nucleotide sequence ID" value="NZ_VTXO01000001.1"/>
</dbReference>
<keyword evidence="6 7" id="KW-0472">Membrane</keyword>
<feature type="transmembrane region" description="Helical" evidence="7">
    <location>
        <begin position="199"/>
        <end position="218"/>
    </location>
</feature>
<keyword evidence="3" id="KW-1003">Cell membrane</keyword>
<comment type="caution">
    <text evidence="8">The sequence shown here is derived from an EMBL/GenBank/DDBJ whole genome shotgun (WGS) entry which is preliminary data.</text>
</comment>
<dbReference type="AlphaFoldDB" id="A0AAE5GPJ9"/>
<dbReference type="NCBIfam" id="TIGR00203">
    <property type="entry name" value="cydB"/>
    <property type="match status" value="1"/>
</dbReference>
<dbReference type="Proteomes" id="UP000572722">
    <property type="component" value="Unassembled WGS sequence"/>
</dbReference>
<dbReference type="GO" id="GO:0019646">
    <property type="term" value="P:aerobic electron transport chain"/>
    <property type="evidence" value="ECO:0007669"/>
    <property type="project" value="TreeGrafter"/>
</dbReference>
<evidence type="ECO:0000313" key="8">
    <source>
        <dbReference type="EMBL" id="NOI80192.1"/>
    </source>
</evidence>
<feature type="transmembrane region" description="Helical" evidence="7">
    <location>
        <begin position="6"/>
        <end position="35"/>
    </location>
</feature>
<proteinExistence type="inferred from homology"/>
<dbReference type="Pfam" id="PF02322">
    <property type="entry name" value="Cyt_bd_oxida_II"/>
    <property type="match status" value="1"/>
</dbReference>
<evidence type="ECO:0000256" key="2">
    <source>
        <dbReference type="ARBA" id="ARBA00007543"/>
    </source>
</evidence>
<dbReference type="GO" id="GO:0016682">
    <property type="term" value="F:oxidoreductase activity, acting on diphenols and related substances as donors, oxygen as acceptor"/>
    <property type="evidence" value="ECO:0007669"/>
    <property type="project" value="TreeGrafter"/>
</dbReference>
<keyword evidence="4 7" id="KW-0812">Transmembrane</keyword>
<dbReference type="PANTHER" id="PTHR43141:SF4">
    <property type="entry name" value="CYTOCHROME BD2 SUBUNIT II"/>
    <property type="match status" value="1"/>
</dbReference>
<evidence type="ECO:0000256" key="6">
    <source>
        <dbReference type="ARBA" id="ARBA00023136"/>
    </source>
</evidence>
<evidence type="ECO:0000256" key="5">
    <source>
        <dbReference type="ARBA" id="ARBA00022989"/>
    </source>
</evidence>
<feature type="transmembrane region" description="Helical" evidence="7">
    <location>
        <begin position="224"/>
        <end position="245"/>
    </location>
</feature>
<evidence type="ECO:0000256" key="3">
    <source>
        <dbReference type="ARBA" id="ARBA00022475"/>
    </source>
</evidence>
<feature type="transmembrane region" description="Helical" evidence="7">
    <location>
        <begin position="155"/>
        <end position="178"/>
    </location>
</feature>
<accession>A0AAE5GPJ9</accession>
<reference evidence="8 9" key="1">
    <citation type="submission" date="2019-08" db="EMBL/GenBank/DDBJ databases">
        <title>Draft genome sequencing and comparative genomics of hatchery-associated Vibrios.</title>
        <authorList>
            <person name="Kehlet-Delgado H."/>
            <person name="Mueller R.S."/>
        </authorList>
    </citation>
    <scope>NUCLEOTIDE SEQUENCE [LARGE SCALE GENOMIC DNA]</scope>
    <source>
        <strain evidence="8 9">01-65-5-1</strain>
    </source>
</reference>
<dbReference type="PANTHER" id="PTHR43141">
    <property type="entry name" value="CYTOCHROME BD2 SUBUNIT II"/>
    <property type="match status" value="1"/>
</dbReference>
<dbReference type="GO" id="GO:0009055">
    <property type="term" value="F:electron transfer activity"/>
    <property type="evidence" value="ECO:0007669"/>
    <property type="project" value="TreeGrafter"/>
</dbReference>
<keyword evidence="5 7" id="KW-1133">Transmembrane helix</keyword>
<evidence type="ECO:0000256" key="1">
    <source>
        <dbReference type="ARBA" id="ARBA00004651"/>
    </source>
</evidence>
<comment type="subcellular location">
    <subcellularLocation>
        <location evidence="1">Cell membrane</location>
        <topology evidence="1">Multi-pass membrane protein</topology>
    </subcellularLocation>
</comment>
<dbReference type="EMBL" id="VTXO01000001">
    <property type="protein sequence ID" value="NOI80192.1"/>
    <property type="molecule type" value="Genomic_DNA"/>
</dbReference>
<sequence length="332" mass="37005">MDIALIWYGLISFAVLVYVILDGFDLGIGILFPGAHSENERDLMMNSIAPVWDGNETWLVLGGGGLFAVFPLAYAVVMPALYAPIILMLLGLILRGVSFEYRFRTKRGKFLWDGAFFIGSLLATLMQGVMLGALLQGIAIEGRSFSGSWFDWLTPFSLFCAFALLSAYSLLGACWLIIKMPKDLTTRYYNIAKRCGLTMTTSIVAVSLWLPFINELIFERWFSFPKTLVFLLIPICAAGFIWQLFASLMQHKGLKAYLFGIGLFVISGVGFGISTFPYLIPFSLTYYDAAAPDSSLNFLLAGAVFLVPMIIVYSAYSYWVFRGRLKHGEGYH</sequence>
<evidence type="ECO:0000256" key="7">
    <source>
        <dbReference type="SAM" id="Phobius"/>
    </source>
</evidence>
<dbReference type="PIRSF" id="PIRSF000267">
    <property type="entry name" value="Cyt_oxidse_sub2"/>
    <property type="match status" value="1"/>
</dbReference>
<evidence type="ECO:0000313" key="9">
    <source>
        <dbReference type="Proteomes" id="UP000572722"/>
    </source>
</evidence>
<dbReference type="InterPro" id="IPR003317">
    <property type="entry name" value="Cyt-d_oxidase_su2"/>
</dbReference>
<feature type="transmembrane region" description="Helical" evidence="7">
    <location>
        <begin position="80"/>
        <end position="98"/>
    </location>
</feature>
<feature type="transmembrane region" description="Helical" evidence="7">
    <location>
        <begin position="257"/>
        <end position="280"/>
    </location>
</feature>
<feature type="transmembrane region" description="Helical" evidence="7">
    <location>
        <begin position="300"/>
        <end position="321"/>
    </location>
</feature>
<organism evidence="8 9">
    <name type="scientific">Vibrio tubiashii</name>
    <dbReference type="NCBI Taxonomy" id="29498"/>
    <lineage>
        <taxon>Bacteria</taxon>
        <taxon>Pseudomonadati</taxon>
        <taxon>Pseudomonadota</taxon>
        <taxon>Gammaproteobacteria</taxon>
        <taxon>Vibrionales</taxon>
        <taxon>Vibrionaceae</taxon>
        <taxon>Vibrio</taxon>
        <taxon>Vibrio oreintalis group</taxon>
    </lineage>
</organism>
<dbReference type="GO" id="GO:0070069">
    <property type="term" value="C:cytochrome complex"/>
    <property type="evidence" value="ECO:0007669"/>
    <property type="project" value="TreeGrafter"/>
</dbReference>